<dbReference type="RefSeq" id="WP_378287970.1">
    <property type="nucleotide sequence ID" value="NZ_JBHSON010000078.1"/>
</dbReference>
<comment type="caution">
    <text evidence="2">The sequence shown here is derived from an EMBL/GenBank/DDBJ whole genome shotgun (WGS) entry which is preliminary data.</text>
</comment>
<organism evidence="2 3">
    <name type="scientific">Actinomadura rugatobispora</name>
    <dbReference type="NCBI Taxonomy" id="1994"/>
    <lineage>
        <taxon>Bacteria</taxon>
        <taxon>Bacillati</taxon>
        <taxon>Actinomycetota</taxon>
        <taxon>Actinomycetes</taxon>
        <taxon>Streptosporangiales</taxon>
        <taxon>Thermomonosporaceae</taxon>
        <taxon>Actinomadura</taxon>
    </lineage>
</organism>
<feature type="region of interest" description="Disordered" evidence="1">
    <location>
        <begin position="77"/>
        <end position="106"/>
    </location>
</feature>
<accession>A0ABW1ABG2</accession>
<keyword evidence="3" id="KW-1185">Reference proteome</keyword>
<evidence type="ECO:0000313" key="2">
    <source>
        <dbReference type="EMBL" id="MFC5752013.1"/>
    </source>
</evidence>
<reference evidence="3" key="1">
    <citation type="journal article" date="2019" name="Int. J. Syst. Evol. Microbiol.">
        <title>The Global Catalogue of Microorganisms (GCM) 10K type strain sequencing project: providing services to taxonomists for standard genome sequencing and annotation.</title>
        <authorList>
            <consortium name="The Broad Institute Genomics Platform"/>
            <consortium name="The Broad Institute Genome Sequencing Center for Infectious Disease"/>
            <person name="Wu L."/>
            <person name="Ma J."/>
        </authorList>
    </citation>
    <scope>NUCLEOTIDE SEQUENCE [LARGE SCALE GENOMIC DNA]</scope>
    <source>
        <strain evidence="3">KCTC 42087</strain>
    </source>
</reference>
<name>A0ABW1ABG2_9ACTN</name>
<dbReference type="Proteomes" id="UP001596074">
    <property type="component" value="Unassembled WGS sequence"/>
</dbReference>
<evidence type="ECO:0000256" key="1">
    <source>
        <dbReference type="SAM" id="MobiDB-lite"/>
    </source>
</evidence>
<proteinExistence type="predicted"/>
<evidence type="ECO:0000313" key="3">
    <source>
        <dbReference type="Proteomes" id="UP001596074"/>
    </source>
</evidence>
<gene>
    <name evidence="2" type="ORF">ACFPZN_40930</name>
</gene>
<protein>
    <submittedName>
        <fullName evidence="2">Uncharacterized protein</fullName>
    </submittedName>
</protein>
<dbReference type="EMBL" id="JBHSON010000078">
    <property type="protein sequence ID" value="MFC5752013.1"/>
    <property type="molecule type" value="Genomic_DNA"/>
</dbReference>
<sequence>MSLAATSFYWRGCAEGEAIGADRPMLELLRSGDTVAMGIALDHIQHSWALSRFGGDVPYEDLAGEVLECARTLLRRPPTPAALSPQTGEGANHASALNAMMRRGEY</sequence>